<name>Q8KW62_9RHOB</name>
<evidence type="ECO:0000256" key="1">
    <source>
        <dbReference type="SAM" id="SignalP"/>
    </source>
</evidence>
<reference evidence="2" key="1">
    <citation type="journal article" date="2003" name="Plasmid">
        <title>Nucleotide sequence based characterizations of two cryptic plasmids from the marine bacterium Ruegeria isolate PR1b.</title>
        <authorList>
            <person name="Zhong Z."/>
            <person name="Caspi R."/>
            <person name="Helinski D."/>
            <person name="Knauf V."/>
            <person name="Sykes S."/>
            <person name="O'Byrne C."/>
            <person name="Shea T.P."/>
            <person name="Wilkinson J.E."/>
            <person name="DeLoughery C."/>
            <person name="Toukdarian A."/>
        </authorList>
    </citation>
    <scope>NUCLEOTIDE SEQUENCE</scope>
    <source>
        <strain evidence="2">PR1b</strain>
        <plasmid evidence="2">pSD25</plasmid>
    </source>
</reference>
<dbReference type="AlphaFoldDB" id="Q8KW62"/>
<accession>Q8KW62</accession>
<dbReference type="EMBL" id="AF416331">
    <property type="protein sequence ID" value="AAN05201.1"/>
    <property type="molecule type" value="Genomic_DNA"/>
</dbReference>
<keyword evidence="2" id="KW-0614">Plasmid</keyword>
<organism evidence="2">
    <name type="scientific">Ruegeria sp. PR1b</name>
    <dbReference type="NCBI Taxonomy" id="185588"/>
    <lineage>
        <taxon>Bacteria</taxon>
        <taxon>Pseudomonadati</taxon>
        <taxon>Pseudomonadota</taxon>
        <taxon>Alphaproteobacteria</taxon>
        <taxon>Rhodobacterales</taxon>
        <taxon>Roseobacteraceae</taxon>
        <taxon>Ruegeria</taxon>
    </lineage>
</organism>
<protein>
    <submittedName>
        <fullName evidence="2">RC128</fullName>
    </submittedName>
</protein>
<feature type="chain" id="PRO_5004309440" evidence="1">
    <location>
        <begin position="22"/>
        <end position="115"/>
    </location>
</feature>
<proteinExistence type="predicted"/>
<geneLocation type="plasmid" evidence="2">
    <name>pSD25</name>
</geneLocation>
<sequence length="115" mass="11306">MGKKMLAVTLALTVAASSVSAAQTREQCELDVRHATMLATGGGVGTATGIVAGASACSGLLGAIFFDFGISYVSCVALVTATGAAVGTAIGDGIASDQLSECHKLPSVTEKLASK</sequence>
<evidence type="ECO:0000313" key="2">
    <source>
        <dbReference type="EMBL" id="AAN05201.1"/>
    </source>
</evidence>
<dbReference type="RefSeq" id="WP_011102827.1">
    <property type="nucleotide sequence ID" value="NC_004574.1"/>
</dbReference>
<keyword evidence="1" id="KW-0732">Signal</keyword>
<feature type="signal peptide" evidence="1">
    <location>
        <begin position="1"/>
        <end position="21"/>
    </location>
</feature>